<dbReference type="PANTHER" id="PTHR30483:SF6">
    <property type="entry name" value="PERIPLASMIC BINDING PROTEIN OF ABC TRANSPORTER FOR NATURAL AMINO ACIDS"/>
    <property type="match status" value="1"/>
</dbReference>
<gene>
    <name evidence="4" type="ORF">ACFYWW_21345</name>
</gene>
<dbReference type="EMBL" id="JBIAPK010000006">
    <property type="protein sequence ID" value="MFF3341256.1"/>
    <property type="molecule type" value="Genomic_DNA"/>
</dbReference>
<organism evidence="4 5">
    <name type="scientific">Streptomyces flavidovirens</name>
    <dbReference type="NCBI Taxonomy" id="67298"/>
    <lineage>
        <taxon>Bacteria</taxon>
        <taxon>Bacillati</taxon>
        <taxon>Actinomycetota</taxon>
        <taxon>Actinomycetes</taxon>
        <taxon>Kitasatosporales</taxon>
        <taxon>Streptomycetaceae</taxon>
        <taxon>Streptomyces</taxon>
    </lineage>
</organism>
<dbReference type="InterPro" id="IPR051010">
    <property type="entry name" value="BCAA_transport"/>
</dbReference>
<proteinExistence type="inferred from homology"/>
<evidence type="ECO:0000259" key="3">
    <source>
        <dbReference type="Pfam" id="PF13458"/>
    </source>
</evidence>
<evidence type="ECO:0000313" key="5">
    <source>
        <dbReference type="Proteomes" id="UP001601976"/>
    </source>
</evidence>
<comment type="similarity">
    <text evidence="1">Belongs to the leucine-binding protein family.</text>
</comment>
<dbReference type="CDD" id="cd06337">
    <property type="entry name" value="PBP1_ABC_ligand_binding-like"/>
    <property type="match status" value="1"/>
</dbReference>
<comment type="caution">
    <text evidence="4">The sequence shown here is derived from an EMBL/GenBank/DDBJ whole genome shotgun (WGS) entry which is preliminary data.</text>
</comment>
<keyword evidence="2" id="KW-0732">Signal</keyword>
<dbReference type="RefSeq" id="WP_387896456.1">
    <property type="nucleotide sequence ID" value="NZ_JBIAPK010000006.1"/>
</dbReference>
<feature type="domain" description="Leucine-binding protein" evidence="3">
    <location>
        <begin position="27"/>
        <end position="373"/>
    </location>
</feature>
<evidence type="ECO:0000256" key="1">
    <source>
        <dbReference type="ARBA" id="ARBA00010062"/>
    </source>
</evidence>
<name>A0ABW6RJV4_9ACTN</name>
<evidence type="ECO:0000313" key="4">
    <source>
        <dbReference type="EMBL" id="MFF3341256.1"/>
    </source>
</evidence>
<dbReference type="InterPro" id="IPR028082">
    <property type="entry name" value="Peripla_BP_I"/>
</dbReference>
<dbReference type="SUPFAM" id="SSF53822">
    <property type="entry name" value="Periplasmic binding protein-like I"/>
    <property type="match status" value="1"/>
</dbReference>
<accession>A0ABW6RJV4</accession>
<dbReference type="Proteomes" id="UP001601976">
    <property type="component" value="Unassembled WGS sequence"/>
</dbReference>
<protein>
    <submittedName>
        <fullName evidence="4">ABC transporter substrate-binding protein</fullName>
    </submittedName>
</protein>
<sequence length="419" mass="45250">MEKKAPSGIAGSREKGGFADMENAATVCIGVVAPLTGRLAPLGEPLSFVLRKLAPHLTGFRNGDRSFRVRVAVRDSRSEAQAARQAVRELAQDEQAAMVLTMAGTQVLPAVTDTCEQLGVPCVSTTFPWQAYGYARCGNAFGSFRWTYHFAWGLDDIANAFADVWEQLPAQPTVGSLWNDGLQGRLLRDEHIGFVAAASRRGHHVIDPGAYAEPATDFTPHLNHMREDGVDVVTSAATATDLALFHRQARASGLRPRLITCSRWLTYPHTEVAQSRQVHDELADTRVATLVYWTPAHPHRSSLDGTSCAQLADAYEQTTGKPWLQPLGLAHALVEVAHHTLTTASDPTDRAAIARALQQTRVETIVGTLDFTAGPTPNIALIPLAGGQWHPTAHGPRLAVVANSRTPHVPVTADLVPAY</sequence>
<evidence type="ECO:0000256" key="2">
    <source>
        <dbReference type="ARBA" id="ARBA00022729"/>
    </source>
</evidence>
<dbReference type="Gene3D" id="3.40.50.2300">
    <property type="match status" value="2"/>
</dbReference>
<dbReference type="PANTHER" id="PTHR30483">
    <property type="entry name" value="LEUCINE-SPECIFIC-BINDING PROTEIN"/>
    <property type="match status" value="1"/>
</dbReference>
<dbReference type="InterPro" id="IPR028081">
    <property type="entry name" value="Leu-bd"/>
</dbReference>
<keyword evidence="5" id="KW-1185">Reference proteome</keyword>
<reference evidence="4 5" key="1">
    <citation type="submission" date="2024-10" db="EMBL/GenBank/DDBJ databases">
        <title>The Natural Products Discovery Center: Release of the First 8490 Sequenced Strains for Exploring Actinobacteria Biosynthetic Diversity.</title>
        <authorList>
            <person name="Kalkreuter E."/>
            <person name="Kautsar S.A."/>
            <person name="Yang D."/>
            <person name="Bader C.D."/>
            <person name="Teijaro C.N."/>
            <person name="Fluegel L."/>
            <person name="Davis C.M."/>
            <person name="Simpson J.R."/>
            <person name="Lauterbach L."/>
            <person name="Steele A.D."/>
            <person name="Gui C."/>
            <person name="Meng S."/>
            <person name="Li G."/>
            <person name="Viehrig K."/>
            <person name="Ye F."/>
            <person name="Su P."/>
            <person name="Kiefer A.F."/>
            <person name="Nichols A."/>
            <person name="Cepeda A.J."/>
            <person name="Yan W."/>
            <person name="Fan B."/>
            <person name="Jiang Y."/>
            <person name="Adhikari A."/>
            <person name="Zheng C.-J."/>
            <person name="Schuster L."/>
            <person name="Cowan T.M."/>
            <person name="Smanski M.J."/>
            <person name="Chevrette M.G."/>
            <person name="De Carvalho L.P.S."/>
            <person name="Shen B."/>
        </authorList>
    </citation>
    <scope>NUCLEOTIDE SEQUENCE [LARGE SCALE GENOMIC DNA]</scope>
    <source>
        <strain evidence="4 5">NPDC003029</strain>
    </source>
</reference>
<dbReference type="Pfam" id="PF13458">
    <property type="entry name" value="Peripla_BP_6"/>
    <property type="match status" value="1"/>
</dbReference>